<feature type="region of interest" description="Disordered" evidence="1">
    <location>
        <begin position="67"/>
        <end position="110"/>
    </location>
</feature>
<gene>
    <name evidence="3" type="ORF">Q9L42_009905</name>
</gene>
<evidence type="ECO:0000256" key="2">
    <source>
        <dbReference type="SAM" id="SignalP"/>
    </source>
</evidence>
<evidence type="ECO:0000313" key="4">
    <source>
        <dbReference type="Proteomes" id="UP001225378"/>
    </source>
</evidence>
<protein>
    <recommendedName>
        <fullName evidence="5">TonB-dependent receptor</fullName>
    </recommendedName>
</protein>
<proteinExistence type="predicted"/>
<dbReference type="Proteomes" id="UP001225378">
    <property type="component" value="Chromosome"/>
</dbReference>
<evidence type="ECO:0008006" key="5">
    <source>
        <dbReference type="Google" id="ProtNLM"/>
    </source>
</evidence>
<evidence type="ECO:0000256" key="1">
    <source>
        <dbReference type="SAM" id="MobiDB-lite"/>
    </source>
</evidence>
<organism evidence="3 4">
    <name type="scientific">Methylomarinum roseum</name>
    <dbReference type="NCBI Taxonomy" id="3067653"/>
    <lineage>
        <taxon>Bacteria</taxon>
        <taxon>Pseudomonadati</taxon>
        <taxon>Pseudomonadota</taxon>
        <taxon>Gammaproteobacteria</taxon>
        <taxon>Methylococcales</taxon>
        <taxon>Methylococcaceae</taxon>
        <taxon>Methylomarinum</taxon>
    </lineage>
</organism>
<sequence>MFIKFRPNRLTTAMYLALIALPVKGASQADSTTEGSAQHPNEASQLDTVTVTGDWLGVPSDETIKTYPGARSVITETELHESGSRNPKPKRTQKGQTPLKPKNSVNKTQK</sequence>
<keyword evidence="2" id="KW-0732">Signal</keyword>
<dbReference type="KEGG" id="mech:Q9L42_009905"/>
<name>A0AAU7NZA9_9GAMM</name>
<dbReference type="AlphaFoldDB" id="A0AAU7NZA9"/>
<feature type="chain" id="PRO_5043750473" description="TonB-dependent receptor" evidence="2">
    <location>
        <begin position="26"/>
        <end position="110"/>
    </location>
</feature>
<feature type="signal peptide" evidence="2">
    <location>
        <begin position="1"/>
        <end position="25"/>
    </location>
</feature>
<feature type="region of interest" description="Disordered" evidence="1">
    <location>
        <begin position="26"/>
        <end position="47"/>
    </location>
</feature>
<evidence type="ECO:0000313" key="3">
    <source>
        <dbReference type="EMBL" id="XBS22420.1"/>
    </source>
</evidence>
<dbReference type="EMBL" id="CP157743">
    <property type="protein sequence ID" value="XBS22420.1"/>
    <property type="molecule type" value="Genomic_DNA"/>
</dbReference>
<keyword evidence="4" id="KW-1185">Reference proteome</keyword>
<accession>A0AAU7NZA9</accession>
<dbReference type="RefSeq" id="WP_305908596.1">
    <property type="nucleotide sequence ID" value="NZ_CP157743.1"/>
</dbReference>
<feature type="compositionally biased region" description="Polar residues" evidence="1">
    <location>
        <begin position="28"/>
        <end position="47"/>
    </location>
</feature>
<reference evidence="3 4" key="1">
    <citation type="journal article" date="2024" name="Microbiology">
        <title>Methylomarinum rosea sp. nov., a novel halophilic methanotrophic bacterium from the hypersaline Lake Elton.</title>
        <authorList>
            <person name="Suleimanov R.Z."/>
            <person name="Oshkin I.Y."/>
            <person name="Danilova O.V."/>
            <person name="Suzina N.E."/>
            <person name="Dedysh S.N."/>
        </authorList>
    </citation>
    <scope>NUCLEOTIDE SEQUENCE [LARGE SCALE GENOMIC DNA]</scope>
    <source>
        <strain evidence="3 4">Ch1-1</strain>
    </source>
</reference>